<gene>
    <name evidence="1" type="ORF">NDU88_010862</name>
</gene>
<evidence type="ECO:0000313" key="2">
    <source>
        <dbReference type="Proteomes" id="UP001066276"/>
    </source>
</evidence>
<keyword evidence="2" id="KW-1185">Reference proteome</keyword>
<reference evidence="1" key="1">
    <citation type="journal article" date="2022" name="bioRxiv">
        <title>Sequencing and chromosome-scale assembly of the giantPleurodeles waltlgenome.</title>
        <authorList>
            <person name="Brown T."/>
            <person name="Elewa A."/>
            <person name="Iarovenko S."/>
            <person name="Subramanian E."/>
            <person name="Araus A.J."/>
            <person name="Petzold A."/>
            <person name="Susuki M."/>
            <person name="Suzuki K.-i.T."/>
            <person name="Hayashi T."/>
            <person name="Toyoda A."/>
            <person name="Oliveira C."/>
            <person name="Osipova E."/>
            <person name="Leigh N.D."/>
            <person name="Simon A."/>
            <person name="Yun M.H."/>
        </authorList>
    </citation>
    <scope>NUCLEOTIDE SEQUENCE</scope>
    <source>
        <strain evidence="1">20211129_DDA</strain>
        <tissue evidence="1">Liver</tissue>
    </source>
</reference>
<accession>A0AAV7Q366</accession>
<proteinExistence type="predicted"/>
<dbReference type="EMBL" id="JANPWB010000011">
    <property type="protein sequence ID" value="KAJ1132553.1"/>
    <property type="molecule type" value="Genomic_DNA"/>
</dbReference>
<dbReference type="Proteomes" id="UP001066276">
    <property type="component" value="Chromosome 7"/>
</dbReference>
<comment type="caution">
    <text evidence="1">The sequence shown here is derived from an EMBL/GenBank/DDBJ whole genome shotgun (WGS) entry which is preliminary data.</text>
</comment>
<sequence length="93" mass="10293">MDCKGICFWLRRNQAVTSAAGPGVLWCPDLQAIGVAGPTLDQRGGVPKQGNSTVQLRFTVLPGPVIQDGVERQPWVRCWQVHRRVEATLREVN</sequence>
<evidence type="ECO:0000313" key="1">
    <source>
        <dbReference type="EMBL" id="KAJ1132553.1"/>
    </source>
</evidence>
<name>A0AAV7Q366_PLEWA</name>
<protein>
    <submittedName>
        <fullName evidence="1">Uncharacterized protein</fullName>
    </submittedName>
</protein>
<dbReference type="AlphaFoldDB" id="A0AAV7Q366"/>
<organism evidence="1 2">
    <name type="scientific">Pleurodeles waltl</name>
    <name type="common">Iberian ribbed newt</name>
    <dbReference type="NCBI Taxonomy" id="8319"/>
    <lineage>
        <taxon>Eukaryota</taxon>
        <taxon>Metazoa</taxon>
        <taxon>Chordata</taxon>
        <taxon>Craniata</taxon>
        <taxon>Vertebrata</taxon>
        <taxon>Euteleostomi</taxon>
        <taxon>Amphibia</taxon>
        <taxon>Batrachia</taxon>
        <taxon>Caudata</taxon>
        <taxon>Salamandroidea</taxon>
        <taxon>Salamandridae</taxon>
        <taxon>Pleurodelinae</taxon>
        <taxon>Pleurodeles</taxon>
    </lineage>
</organism>